<dbReference type="PROSITE" id="PS00107">
    <property type="entry name" value="PROTEIN_KINASE_ATP"/>
    <property type="match status" value="1"/>
</dbReference>
<evidence type="ECO:0000256" key="14">
    <source>
        <dbReference type="PROSITE-ProRule" id="PRU10141"/>
    </source>
</evidence>
<dbReference type="GO" id="GO:0007154">
    <property type="term" value="P:cell communication"/>
    <property type="evidence" value="ECO:0007669"/>
    <property type="project" value="UniProtKB-ARBA"/>
</dbReference>
<dbReference type="Gene3D" id="2.130.10.10">
    <property type="entry name" value="YVTN repeat-like/Quinoprotein amine dehydrogenase"/>
    <property type="match status" value="1"/>
</dbReference>
<feature type="domain" description="Protein kinase" evidence="16">
    <location>
        <begin position="1855"/>
        <end position="2114"/>
    </location>
</feature>
<evidence type="ECO:0000256" key="1">
    <source>
        <dbReference type="ARBA" id="ARBA00001946"/>
    </source>
</evidence>
<keyword evidence="19" id="KW-1185">Reference proteome</keyword>
<dbReference type="NCBIfam" id="TIGR00231">
    <property type="entry name" value="small_GTP"/>
    <property type="match status" value="1"/>
</dbReference>
<dbReference type="EMBL" id="VYZA01000448">
    <property type="protein sequence ID" value="NWQ66876.1"/>
    <property type="molecule type" value="Genomic_DNA"/>
</dbReference>
<comment type="cofactor">
    <cofactor evidence="1">
        <name>Mg(2+)</name>
        <dbReference type="ChEBI" id="CHEBI:18420"/>
    </cofactor>
</comment>
<dbReference type="InterPro" id="IPR017441">
    <property type="entry name" value="Protein_kinase_ATP_BS"/>
</dbReference>
<evidence type="ECO:0000256" key="11">
    <source>
        <dbReference type="ARBA" id="ARBA00023134"/>
    </source>
</evidence>
<keyword evidence="9 18" id="KW-0418">Kinase</keyword>
<dbReference type="Gene3D" id="3.30.70.1390">
    <property type="entry name" value="ROC domain from the Parkinson's disease-associated leucine-rich repeat kinase 2"/>
    <property type="match status" value="1"/>
</dbReference>
<dbReference type="PROSITE" id="PS51419">
    <property type="entry name" value="RAB"/>
    <property type="match status" value="1"/>
</dbReference>
<evidence type="ECO:0000259" key="16">
    <source>
        <dbReference type="PROSITE" id="PS50011"/>
    </source>
</evidence>
<dbReference type="InterPro" id="IPR032171">
    <property type="entry name" value="COR-A"/>
</dbReference>
<dbReference type="FunFam" id="1.25.10.10:FF:000215">
    <property type="entry name" value="leucine-rich repeat serine/threonine-protein kinase 2"/>
    <property type="match status" value="1"/>
</dbReference>
<dbReference type="InterPro" id="IPR051420">
    <property type="entry name" value="Ser_Thr_Kinases_DiverseReg"/>
</dbReference>
<dbReference type="PROSITE" id="PS50011">
    <property type="entry name" value="PROTEIN_KINASE_DOM"/>
    <property type="match status" value="1"/>
</dbReference>
<dbReference type="InterPro" id="IPR036770">
    <property type="entry name" value="Ankyrin_rpt-contain_sf"/>
</dbReference>
<dbReference type="Pfam" id="PF23745">
    <property type="entry name" value="ANK_LRRK2"/>
    <property type="match status" value="1"/>
</dbReference>
<comment type="catalytic activity">
    <reaction evidence="12">
        <text>L-threonyl-[protein] + ATP = O-phospho-L-threonyl-[protein] + ADP + H(+)</text>
        <dbReference type="Rhea" id="RHEA:46608"/>
        <dbReference type="Rhea" id="RHEA-COMP:11060"/>
        <dbReference type="Rhea" id="RHEA-COMP:11605"/>
        <dbReference type="ChEBI" id="CHEBI:15378"/>
        <dbReference type="ChEBI" id="CHEBI:30013"/>
        <dbReference type="ChEBI" id="CHEBI:30616"/>
        <dbReference type="ChEBI" id="CHEBI:61977"/>
        <dbReference type="ChEBI" id="CHEBI:456216"/>
        <dbReference type="EC" id="2.7.11.1"/>
    </reaction>
</comment>
<dbReference type="InterPro" id="IPR016024">
    <property type="entry name" value="ARM-type_fold"/>
</dbReference>
<dbReference type="InterPro" id="IPR056597">
    <property type="entry name" value="ARM_LRRK2"/>
</dbReference>
<dbReference type="InterPro" id="IPR036322">
    <property type="entry name" value="WD40_repeat_dom_sf"/>
</dbReference>
<dbReference type="InterPro" id="IPR027417">
    <property type="entry name" value="P-loop_NTPase"/>
</dbReference>
<protein>
    <recommendedName>
        <fullName evidence="2">non-specific serine/threonine protein kinase</fullName>
        <ecNumber evidence="2">2.7.11.1</ecNumber>
    </recommendedName>
</protein>
<evidence type="ECO:0000256" key="12">
    <source>
        <dbReference type="ARBA" id="ARBA00047899"/>
    </source>
</evidence>
<dbReference type="Gene3D" id="1.25.10.10">
    <property type="entry name" value="Leucine-rich Repeat Variant"/>
    <property type="match status" value="1"/>
</dbReference>
<dbReference type="Gene3D" id="3.80.10.10">
    <property type="entry name" value="Ribonuclease Inhibitor"/>
    <property type="match status" value="3"/>
</dbReference>
<dbReference type="Pfam" id="PF00069">
    <property type="entry name" value="Pkinase"/>
    <property type="match status" value="1"/>
</dbReference>
<dbReference type="Gene3D" id="1.10.10.10">
    <property type="entry name" value="Winged helix-like DNA-binding domain superfamily/Winged helix DNA-binding domain"/>
    <property type="match status" value="1"/>
</dbReference>
<keyword evidence="3" id="KW-0723">Serine/threonine-protein kinase</keyword>
<dbReference type="Gene3D" id="3.40.50.300">
    <property type="entry name" value="P-loop containing nucleotide triphosphate hydrolases"/>
    <property type="match status" value="1"/>
</dbReference>
<evidence type="ECO:0000256" key="15">
    <source>
        <dbReference type="SAM" id="Coils"/>
    </source>
</evidence>
<dbReference type="PANTHER" id="PTHR48005">
    <property type="entry name" value="LEUCINE RICH REPEAT KINASE 2"/>
    <property type="match status" value="1"/>
</dbReference>
<dbReference type="InterPro" id="IPR000719">
    <property type="entry name" value="Prot_kinase_dom"/>
</dbReference>
<dbReference type="InterPro" id="IPR011989">
    <property type="entry name" value="ARM-like"/>
</dbReference>
<dbReference type="InterPro" id="IPR032675">
    <property type="entry name" value="LRR_dom_sf"/>
</dbReference>
<dbReference type="PROSITE" id="PS51424">
    <property type="entry name" value="ROC"/>
    <property type="match status" value="1"/>
</dbReference>
<dbReference type="FunFam" id="1.10.10.10:FF:001161">
    <property type="entry name" value="Leucine-rich repeat serine/threonine-protein kinase 2"/>
    <property type="match status" value="1"/>
</dbReference>
<dbReference type="InterPro" id="IPR001611">
    <property type="entry name" value="Leu-rich_rpt"/>
</dbReference>
<keyword evidence="5" id="KW-0433">Leucine-rich repeat</keyword>
<evidence type="ECO:0000256" key="4">
    <source>
        <dbReference type="ARBA" id="ARBA00022574"/>
    </source>
</evidence>
<evidence type="ECO:0000313" key="19">
    <source>
        <dbReference type="Proteomes" id="UP000556200"/>
    </source>
</evidence>
<dbReference type="SMART" id="SM00369">
    <property type="entry name" value="LRR_TYP"/>
    <property type="match status" value="6"/>
</dbReference>
<evidence type="ECO:0000313" key="18">
    <source>
        <dbReference type="EMBL" id="NWQ66876.1"/>
    </source>
</evidence>
<keyword evidence="11" id="KW-0342">GTP-binding</keyword>
<dbReference type="PROSITE" id="PS51450">
    <property type="entry name" value="LRR"/>
    <property type="match status" value="4"/>
</dbReference>
<dbReference type="FunFam" id="1.10.510.10:FF:001216">
    <property type="entry name" value="Leucine-rich repeat kinase 2"/>
    <property type="match status" value="1"/>
</dbReference>
<dbReference type="Gene3D" id="1.10.510.10">
    <property type="entry name" value="Transferase(Phosphotransferase) domain 1"/>
    <property type="match status" value="1"/>
</dbReference>
<feature type="coiled-coil region" evidence="15">
    <location>
        <begin position="308"/>
        <end position="335"/>
    </location>
</feature>
<name>A0A7K4R0K6_9TYRA</name>
<accession>A0A7K4R0K6</accession>
<dbReference type="FunFam" id="3.80.10.10:FF:000110">
    <property type="entry name" value="Leucine-rich repeat serine/threonine-protein kinase 2"/>
    <property type="match status" value="1"/>
</dbReference>
<dbReference type="CDD" id="cd14068">
    <property type="entry name" value="STKc_LRRK2"/>
    <property type="match status" value="1"/>
</dbReference>
<dbReference type="InterPro" id="IPR015943">
    <property type="entry name" value="WD40/YVTN_repeat-like_dom_sf"/>
</dbReference>
<dbReference type="InterPro" id="IPR057263">
    <property type="entry name" value="COR-B"/>
</dbReference>
<organism evidence="18 19">
    <name type="scientific">Neopipo cinnamomea</name>
    <dbReference type="NCBI Taxonomy" id="456388"/>
    <lineage>
        <taxon>Eukaryota</taxon>
        <taxon>Metazoa</taxon>
        <taxon>Chordata</taxon>
        <taxon>Craniata</taxon>
        <taxon>Vertebrata</taxon>
        <taxon>Euteleostomi</taxon>
        <taxon>Archelosauria</taxon>
        <taxon>Archosauria</taxon>
        <taxon>Dinosauria</taxon>
        <taxon>Saurischia</taxon>
        <taxon>Theropoda</taxon>
        <taxon>Coelurosauria</taxon>
        <taxon>Aves</taxon>
        <taxon>Neognathae</taxon>
        <taxon>Neoaves</taxon>
        <taxon>Telluraves</taxon>
        <taxon>Australaves</taxon>
        <taxon>Passeriformes</taxon>
        <taxon>Tyrannidae</taxon>
        <taxon>Neopipo</taxon>
    </lineage>
</organism>
<dbReference type="GO" id="GO:0005525">
    <property type="term" value="F:GTP binding"/>
    <property type="evidence" value="ECO:0007669"/>
    <property type="project" value="UniProtKB-KW"/>
</dbReference>
<dbReference type="SMART" id="SM00175">
    <property type="entry name" value="RAB"/>
    <property type="match status" value="1"/>
</dbReference>
<dbReference type="InterPro" id="IPR005225">
    <property type="entry name" value="Small_GTP-bd"/>
</dbReference>
<dbReference type="FunFam" id="1.25.40.20:FF:000219">
    <property type="entry name" value="Leucine-rich repeat serine/threonine-protein kinase 2"/>
    <property type="match status" value="1"/>
</dbReference>
<dbReference type="Gene3D" id="3.30.200.20">
    <property type="entry name" value="Phosphorylase Kinase, domain 1"/>
    <property type="match status" value="1"/>
</dbReference>
<dbReference type="FunFam" id="3.30.70.1390:FF:000001">
    <property type="entry name" value="Leucine-rich repeat serine/threonine-protein kinase 2"/>
    <property type="match status" value="1"/>
</dbReference>
<dbReference type="PROSITE" id="PS00108">
    <property type="entry name" value="PROTEIN_KINASE_ST"/>
    <property type="match status" value="1"/>
</dbReference>
<dbReference type="SMART" id="SM00220">
    <property type="entry name" value="S_TKc"/>
    <property type="match status" value="1"/>
</dbReference>
<keyword evidence="8 14" id="KW-0547">Nucleotide-binding</keyword>
<dbReference type="SUPFAM" id="SSF52058">
    <property type="entry name" value="L domain-like"/>
    <property type="match status" value="1"/>
</dbReference>
<evidence type="ECO:0000256" key="8">
    <source>
        <dbReference type="ARBA" id="ARBA00022741"/>
    </source>
</evidence>
<reference evidence="18 19" key="1">
    <citation type="submission" date="2019-09" db="EMBL/GenBank/DDBJ databases">
        <title>Bird 10,000 Genomes (B10K) Project - Family phase.</title>
        <authorList>
            <person name="Zhang G."/>
        </authorList>
    </citation>
    <scope>NUCLEOTIDE SEQUENCE [LARGE SCALE GENOMIC DNA]</scope>
    <source>
        <strain evidence="18">B10K-DU-004-15</strain>
        <tissue evidence="18">Mixed tissue sample</tissue>
    </source>
</reference>
<dbReference type="SUPFAM" id="SSF56112">
    <property type="entry name" value="Protein kinase-like (PK-like)"/>
    <property type="match status" value="1"/>
</dbReference>
<dbReference type="SUPFAM" id="SSF48371">
    <property type="entry name" value="ARM repeat"/>
    <property type="match status" value="1"/>
</dbReference>
<dbReference type="GO" id="GO:0009966">
    <property type="term" value="P:regulation of signal transduction"/>
    <property type="evidence" value="ECO:0007669"/>
    <property type="project" value="UniProtKB-ARBA"/>
</dbReference>
<evidence type="ECO:0000256" key="10">
    <source>
        <dbReference type="ARBA" id="ARBA00022840"/>
    </source>
</evidence>
<dbReference type="PRINTS" id="PR00449">
    <property type="entry name" value="RASTRNSFRMNG"/>
</dbReference>
<dbReference type="Gene3D" id="1.25.40.20">
    <property type="entry name" value="Ankyrin repeat-containing domain"/>
    <property type="match status" value="1"/>
</dbReference>
<dbReference type="InterPro" id="IPR008271">
    <property type="entry name" value="Ser/Thr_kinase_AS"/>
</dbReference>
<feature type="non-terminal residue" evidence="18">
    <location>
        <position position="2504"/>
    </location>
</feature>
<dbReference type="InterPro" id="IPR011009">
    <property type="entry name" value="Kinase-like_dom_sf"/>
</dbReference>
<dbReference type="GO" id="GO:0050793">
    <property type="term" value="P:regulation of developmental process"/>
    <property type="evidence" value="ECO:0007669"/>
    <property type="project" value="UniProtKB-ARBA"/>
</dbReference>
<evidence type="ECO:0000256" key="9">
    <source>
        <dbReference type="ARBA" id="ARBA00022777"/>
    </source>
</evidence>
<dbReference type="EC" id="2.7.11.1" evidence="2"/>
<keyword evidence="10 14" id="KW-0067">ATP-binding</keyword>
<feature type="non-terminal residue" evidence="18">
    <location>
        <position position="1"/>
    </location>
</feature>
<dbReference type="SMART" id="SM00364">
    <property type="entry name" value="LRR_BAC"/>
    <property type="match status" value="10"/>
</dbReference>
<dbReference type="SUPFAM" id="SSF52540">
    <property type="entry name" value="P-loop containing nucleoside triphosphate hydrolases"/>
    <property type="match status" value="1"/>
</dbReference>
<dbReference type="PANTHER" id="PTHR48005:SF13">
    <property type="entry name" value="SERINE_THREONINE-PROTEIN KINASE DDB_G0278509-RELATED"/>
    <property type="match status" value="1"/>
</dbReference>
<dbReference type="SUPFAM" id="SSF48403">
    <property type="entry name" value="Ankyrin repeat"/>
    <property type="match status" value="1"/>
</dbReference>
<gene>
    <name evidence="18" type="primary">Lrrk2</name>
    <name evidence="18" type="ORF">NEOCIN_R00919</name>
</gene>
<evidence type="ECO:0000256" key="6">
    <source>
        <dbReference type="ARBA" id="ARBA00022679"/>
    </source>
</evidence>
<dbReference type="InterPro" id="IPR036388">
    <property type="entry name" value="WH-like_DNA-bd_sf"/>
</dbReference>
<dbReference type="GO" id="GO:0004674">
    <property type="term" value="F:protein serine/threonine kinase activity"/>
    <property type="evidence" value="ECO:0007669"/>
    <property type="project" value="UniProtKB-KW"/>
</dbReference>
<dbReference type="InterPro" id="IPR056593">
    <property type="entry name" value="ANK_LRRK2"/>
</dbReference>
<evidence type="ECO:0000256" key="3">
    <source>
        <dbReference type="ARBA" id="ARBA00022527"/>
    </source>
</evidence>
<evidence type="ECO:0000256" key="2">
    <source>
        <dbReference type="ARBA" id="ARBA00012513"/>
    </source>
</evidence>
<evidence type="ECO:0000256" key="13">
    <source>
        <dbReference type="ARBA" id="ARBA00048679"/>
    </source>
</evidence>
<evidence type="ECO:0000256" key="7">
    <source>
        <dbReference type="ARBA" id="ARBA00022737"/>
    </source>
</evidence>
<keyword evidence="4" id="KW-0853">WD repeat</keyword>
<dbReference type="Pfam" id="PF08477">
    <property type="entry name" value="Roc"/>
    <property type="match status" value="1"/>
</dbReference>
<sequence>EEQALRKLVVRLQNVQERKRLETLVQTLSDLLELAARQSAPRLFSGKNVHVPVLLVVDLYPGAAGVQQMGWSLLCKLIEICPSTLQNIAPKDVGKDWEVLGVHQQILKMLTIHKGNINLAVIGLKALNLLLTSDIIAFLLLEEEVDVFSLVFNAMHTFPKNEEVQQHGCKALHKLFEKVPEEQLTEFVESKDHMIILKVFKEFPEKEEVILPALYSLHSLAGPRKCIIRMLMSGDVRCYNVIVEMIKSFPNSETVQEVSCCLLHKLTLGNFFNILVLHKVPEVIVKAVAAYPENAKLQAATLSCLALLTETIFLNRDLEERKEEEEEEKLCWLEACYRALELHRKNTDVLEAACWALKNLFLYQRNLHEKIGDGDNQFPVDRAVMLSMLMHSSSQEVFQAAASTLAILSQQNVNIRKTLLAKGIHMNVLDIMRKHPNSPEVVESACRILNHVFEGSFPHLDIMTVAVSEVVKAMRKHEKSLSVQLEALRVLLHFMMPGKSSKNGSSRGVGDAAFALTVKVIKSQCLLEGTHSLVLNALNRVQLKLYSNGYCHYFTLSMVLFPLLQKFSLFIASFIFLAEWRLPMRSAFCESFCTSVSNQYENIKSFSPNPSLFSLVTNEERKNGFHAILSILGLSPCFAKLLVNESFDTVIFYQMSMCFTDQRDRQFQSLCCKCFAKIAENDDLKNMMLEKACMECNSVMAECLLLLGADINKKTKTNSLIYQVCDKGNNPKLVELLLANGAREQDVRSALTISIKRGDSQIISLLLKKLSLDVTNSSICLGGFGIGRLEPSWLIPLFPDKLTPIKKQNAGSALARMVLKFQMKNISEDRSRASSDPNFSEDGVDKNYDWNFIPDPLVDSIFPLSDDIDSEGSEGSLFTKKKSNSIAVADVYCREMACRRGSPTLPRHSYSVGPGSDYEPFIKQRRKFLLSDESLSISKFSPHIRPSESLSSLISEKEYIKSLDLSSNELENIDAISQNSCLTSHLEHLEKLELHQNALTNIPEQLCENLKCLTYLDLHSNRFTSFPTYLLKMNCIANLDISRNDIGPSFALDPYLKCPTLKQLNLSYNQLVCTPEFLTNVAENLEQLLLEGNKISCLCSPICLKELKILNISKNNISSLAENVFVGCTKLEQFNARMNALERIPDLSSSITSLKLSQNCFVDVPEAILLLPHLRSVDLSQNKIVSLPGPRHWKSLNLRELLFNHNQIDVLDLSEKACAWSRLEKLHLSHNKLKEIPPQVGFLENLTSLDVSHNPDLRFFPDEMGRLSKIWDLPLEGLHLNLDFKHVGCKARDIIRFLQQRLKKAVPYNRMKLMIVGNTGSGKTTLLQQLMKSKRTELGSPKATVGIDVKDWIIQGKGKMKKELILNVWDFGGQEEFYSTHPHFMTQRALYLAVYDLSKGQAEVDAMKPWLFNIKARASTSPVILVGTHLDVSDEMQRKACMSKITRELLNKRGFPAIQDYHFVNATEESDSIIRLRKIIIKESLHFKIRDQPVVGQLIPDSYLELEKRILLERKNVPVEFPVIDQKRLLELVQENQLQLDENELPHAIHFLNESGVLLHFQDPALQLRDLYFVDPKWLCKIMAQILMVKVEGCSKYPKGIVKRSDVEKFLLKKSKFPKIYMSQYFKLLEKFQIALPLGEDQLLIPSSLSDHRPVIELPHCENSEIIIRLYEMPYFPMGFWSRLINRLLEISPYMLSGRERALRPNRMYWRQGIYLNWSPEAYCLVESAVFDNNPDSFLKITAPSCRKGCILLGQVVDHIDSLMEEWFPGLLDIDVCGEGETLLKKWALYSFQDGEEHQKILLDDLLRKAEEGDLLVNPDQPRQTIPIAQIAPDLILADLPRNIMLNNDDLEFDEAPEFLLGDGGFGSVYRASYGGEEVAVKIFNKHTSLRLLRQELAVLCHLHHPSLVSLLAAAIRPRMLVMELALKGSLDRLLQRDNASLTRTLQHRIALHVADGLRYLHSAMIIYRDLKPHNVLLFTLYPNSAVIAKIADYGIAQYCCRMGIKTSEGTPGFRAPEVARGNVIYNQQADVYSFGLLLYDILTGGGRIMEGLKFPNEFDELAIQGKLPDPVKEYGCAPWPEVENLIKKCLKENPQERPTSSQVYEMLNSAELICLMRYVSIPSTSTAECMVAANPSCKKAGVWIGNGNTEKAQLSFVNLNTDGHTCEDIADSKIISLALVTLPTEKENWIVAGTQSGSLWAVNTEDEMRRHRLQKMSDSITCLYCNSLSKQSKQKNFFLVGTADGKVAVFEDRAVKCKGATPLKIVTIGNVSTPLMCLKESSCLSEKNIIWGGCGTKIIALTSDFSVQKLIETKTSQLFCHNAYSDANIISIAIDKSIYLAKKNSHFVEIWDKKTEKLSELIDCAHFLKNKVEKLNTESKHKLAYSGRVKTICLQKNTALWIGTGGGHILLLDLSTRRPVRVIDNFCDSVRVMITAQLGNLKNAVLVLGYCYKSDTEDNKYHKELQSCVSVWDINLPHEVQNLKKHTEMRQELAEKMKSFSLD</sequence>
<dbReference type="SUPFAM" id="SSF50978">
    <property type="entry name" value="WD40 repeat-like"/>
    <property type="match status" value="1"/>
</dbReference>
<dbReference type="Pfam" id="PF13855">
    <property type="entry name" value="LRR_8"/>
    <property type="match status" value="2"/>
</dbReference>
<dbReference type="FunFam" id="3.80.10.10:FF:000179">
    <property type="entry name" value="leucine-rich repeat serine/threonine-protein kinase 2"/>
    <property type="match status" value="1"/>
</dbReference>
<evidence type="ECO:0000259" key="17">
    <source>
        <dbReference type="PROSITE" id="PS51424"/>
    </source>
</evidence>
<proteinExistence type="predicted"/>
<dbReference type="InterPro" id="IPR003591">
    <property type="entry name" value="Leu-rich_rpt_typical-subtyp"/>
</dbReference>
<dbReference type="GO" id="GO:0005524">
    <property type="term" value="F:ATP binding"/>
    <property type="evidence" value="ECO:0007669"/>
    <property type="project" value="UniProtKB-UniRule"/>
</dbReference>
<comment type="caution">
    <text evidence="18">The sequence shown here is derived from an EMBL/GenBank/DDBJ whole genome shotgun (WGS) entry which is preliminary data.</text>
</comment>
<dbReference type="Proteomes" id="UP000556200">
    <property type="component" value="Unassembled WGS sequence"/>
</dbReference>
<dbReference type="Pfam" id="PF16095">
    <property type="entry name" value="COR-A"/>
    <property type="match status" value="1"/>
</dbReference>
<feature type="domain" description="Roc" evidence="17">
    <location>
        <begin position="1304"/>
        <end position="1487"/>
    </location>
</feature>
<evidence type="ECO:0000256" key="5">
    <source>
        <dbReference type="ARBA" id="ARBA00022614"/>
    </source>
</evidence>
<dbReference type="Pfam" id="PF23744">
    <property type="entry name" value="ARM_LRRK2"/>
    <property type="match status" value="1"/>
</dbReference>
<comment type="catalytic activity">
    <reaction evidence="13">
        <text>L-seryl-[protein] + ATP = O-phospho-L-seryl-[protein] + ADP + H(+)</text>
        <dbReference type="Rhea" id="RHEA:17989"/>
        <dbReference type="Rhea" id="RHEA-COMP:9863"/>
        <dbReference type="Rhea" id="RHEA-COMP:11604"/>
        <dbReference type="ChEBI" id="CHEBI:15378"/>
        <dbReference type="ChEBI" id="CHEBI:29999"/>
        <dbReference type="ChEBI" id="CHEBI:30616"/>
        <dbReference type="ChEBI" id="CHEBI:83421"/>
        <dbReference type="ChEBI" id="CHEBI:456216"/>
        <dbReference type="EC" id="2.7.11.1"/>
    </reaction>
</comment>
<dbReference type="InterPro" id="IPR056602">
    <property type="entry name" value="Beta-prop_LRRK2"/>
</dbReference>
<dbReference type="Pfam" id="PF25497">
    <property type="entry name" value="COR-B"/>
    <property type="match status" value="1"/>
</dbReference>
<dbReference type="FunFam" id="3.40.50.300:FF:000656">
    <property type="entry name" value="Leucine-rich repeat serine/threonine-protein kinase 2"/>
    <property type="match status" value="1"/>
</dbReference>
<keyword evidence="15" id="KW-0175">Coiled coil</keyword>
<keyword evidence="6" id="KW-0808">Transferase</keyword>
<keyword evidence="7" id="KW-0677">Repeat</keyword>
<dbReference type="Pfam" id="PF23748">
    <property type="entry name" value="Beta-prop_LRRK2"/>
    <property type="match status" value="1"/>
</dbReference>
<dbReference type="InterPro" id="IPR020859">
    <property type="entry name" value="ROC"/>
</dbReference>
<dbReference type="GO" id="GO:0005829">
    <property type="term" value="C:cytosol"/>
    <property type="evidence" value="ECO:0007669"/>
    <property type="project" value="UniProtKB-ARBA"/>
</dbReference>
<feature type="binding site" evidence="14">
    <location>
        <position position="1882"/>
    </location>
    <ligand>
        <name>ATP</name>
        <dbReference type="ChEBI" id="CHEBI:30616"/>
    </ligand>
</feature>